<evidence type="ECO:0008006" key="8">
    <source>
        <dbReference type="Google" id="ProtNLM"/>
    </source>
</evidence>
<dbReference type="InterPro" id="IPR001190">
    <property type="entry name" value="SRCR"/>
</dbReference>
<feature type="domain" description="SRCR" evidence="4">
    <location>
        <begin position="1"/>
        <end position="119"/>
    </location>
</feature>
<dbReference type="InterPro" id="IPR017853">
    <property type="entry name" value="GH"/>
</dbReference>
<organism evidence="6 7">
    <name type="scientific">Edaphochlamys debaryana</name>
    <dbReference type="NCBI Taxonomy" id="47281"/>
    <lineage>
        <taxon>Eukaryota</taxon>
        <taxon>Viridiplantae</taxon>
        <taxon>Chlorophyta</taxon>
        <taxon>core chlorophytes</taxon>
        <taxon>Chlorophyceae</taxon>
        <taxon>CS clade</taxon>
        <taxon>Chlamydomonadales</taxon>
        <taxon>Chlamydomonadales incertae sedis</taxon>
        <taxon>Edaphochlamys</taxon>
    </lineage>
</organism>
<dbReference type="Gene3D" id="3.10.250.10">
    <property type="entry name" value="SRCR-like domain"/>
    <property type="match status" value="3"/>
</dbReference>
<dbReference type="SMART" id="SM00636">
    <property type="entry name" value="Glyco_18"/>
    <property type="match status" value="1"/>
</dbReference>
<evidence type="ECO:0000256" key="1">
    <source>
        <dbReference type="ARBA" id="ARBA00023157"/>
    </source>
</evidence>
<dbReference type="GO" id="GO:0016020">
    <property type="term" value="C:membrane"/>
    <property type="evidence" value="ECO:0007669"/>
    <property type="project" value="InterPro"/>
</dbReference>
<dbReference type="PROSITE" id="PS50287">
    <property type="entry name" value="SRCR_2"/>
    <property type="match status" value="3"/>
</dbReference>
<dbReference type="InterPro" id="IPR050111">
    <property type="entry name" value="C-type_lectin/snaclec_domain"/>
</dbReference>
<feature type="domain" description="C-type lectin" evidence="3">
    <location>
        <begin position="1334"/>
        <end position="1433"/>
    </location>
</feature>
<dbReference type="SUPFAM" id="SSF56487">
    <property type="entry name" value="SRCR-like"/>
    <property type="match status" value="3"/>
</dbReference>
<protein>
    <recommendedName>
        <fullName evidence="8">Chitinase</fullName>
    </recommendedName>
</protein>
<evidence type="ECO:0000313" key="6">
    <source>
        <dbReference type="EMBL" id="KAG2489770.1"/>
    </source>
</evidence>
<keyword evidence="1" id="KW-1015">Disulfide bond</keyword>
<reference evidence="6" key="1">
    <citation type="journal article" date="2020" name="bioRxiv">
        <title>Comparative genomics of Chlamydomonas.</title>
        <authorList>
            <person name="Craig R.J."/>
            <person name="Hasan A.R."/>
            <person name="Ness R.W."/>
            <person name="Keightley P.D."/>
        </authorList>
    </citation>
    <scope>NUCLEOTIDE SEQUENCE</scope>
    <source>
        <strain evidence="6">CCAP 11/70</strain>
    </source>
</reference>
<sequence>MLYEGQINVTGPSVGLIAGGSFDDRDARVVCRQLGLPTARAQAVLQAWRKYRSGPWQGASSASSTDILRFLSSNGDGPILMTNVRCEGTEASIDACAKDISAEALGSTNRAQSVGVQCAEADYTVRLMTSTSTAANASANTEGRVEVWVGSGWGLVELDGIDATRAAQTVCRQLGLPSAGAVPLKASAYGTRPPGLRNLVGRLACGADASHLLSCGKTAAGNGAGEALAVQCREAELSVRLTNGGHASEGRLEIYRNGRWGTMCGGVDASAVLTICAQLGWRTSVDRGARSMRFVDSGFPRMPRPDGTVGPAAPTLGGIQSCPQDASQITTCTVTTTVSVTCTEDVDVTIKCYAYPPVSVAVEPRSVCSDAWVGSSALSTVSPRTESTVMLVGEFADDGSGDRAQDLLIVSYLNGELRGTALMGRPWKSILGTPTPVTFGALDAMPSTMLLADVTADGRDDLVVFRSDRVLVAVAGGALTFGRLSTWLDVSKWADTIDTSNSTNRAYLLIDVTADGAADLVMLDRALMRLSYYPSDRVSSLTDDSDGGGITWHELRSISVKCSSLGEDCFLLTADMNGDGLNDVVLAYLDRVTPTHEVYLTYVALSTPAPLNWAMGAPANFPRSACTSPWAVVMGNFVGPDGPVDESSAGSLVPQMACIGSYDGRVYMTGSLKPWGVVPAYPTLVQVADVDLDGRDDLLVFTEAGAFYMVSTGSAFKPPISSAMYDKPATISPHISRQQRLGEADQTLASVVASPQPIMDAPVEQRCGVPRRLVLYHSNRRRDRSPACYSQASQADPLATAARASHVIFAHVVPNPEGLNITLRERDRMTLARLASSVKRINPGAKVLASVGGDGNDDGFPRLVVNAQSNDAFAKAALDFAVLYDLDGIELSWPSLKKAQLLGYAQLLFALSEALLPAGKLLSLAVPPSEVYLDLPWDYLATFVSMINFQAFDMGGDEVLGAAPYVETPLFDCLEATGLSVNTMLDRILAAGAPPQHLSLIASAMGRSYLLDGDGLVGGPGTPGPCMGAEGLLDQSELRLLVPPGGARLDTEAFANFAPFAGNQWTHYDDPYTLINKLCFARDHCVGGVGLYDIDSDSYGELVGVLAEGLKGDPAQCSAYATPECTNTVSVAGTSDIGTPELVANLGNSEFQLWQVRKSWSDARAHCQAVGGDLVSLPSLSEGAVLYSLLSGWASSGELGQNDVLTGRDVFVWLGGNDAAQEGRFVWANGKDFTSTSWAGGQPDNRFGNEDCVAASVQLAGSAGAGLREVVSTEAQWSDMSCGVALPFVCERPRTLADGVDLSRVRSVPFPSGSLIVFPPADDSQPGLMLTMPEAQKLCRTYATELPSLTNAWARSDLLSTTRYHKDLPAYMWLGLRAYGDGQLYWTDGSFSVDGFLDAWEPGEFGDAACGLLVGPKGANVTLPADFILSVWNASAAGGMGAQRLSPPPPRPPSPSPPKPAAPSRPSPPFPPINTTYIGSPNPPPANPPGAPPPFAPDPPPPSFNSTSTLFLPPGLYSVSCMAKAPTVCQRTTPAATLTPGFFCLARPNGLAFIVPGELLPRMPTNPDTEAQCATSCMLAPKCVFYTYLPQWGDVDPTRGVQMNLCYLMAKPWTTDLARSFTPKDMLDVTSVEDRVCFRSDSVLAGDTITVDDPVNTVEPVQSMSPLFGWPSTLAVANEPGIIYPEDGSGSPTSMPFALTCSEDSVNPQLGSVSLVYDTSTLQIVDVGGACMGLYPAAVQTGFAMNYRSTGMAMGTADCAEKGVRGISGAFDTDGLCSGPLLSAPAATPFAAAPTPAAFAAPTTAPRSPSRPTPSAAVTTPAEAPLAKAAFAFSSVAQPPVSPAPVTATFPCTTQATLAAPSLACTTQAARSTPPVSRTPKAARTAVSFTTQAPISFAPALPSTALTTQSPISTALTPLTKTP</sequence>
<dbReference type="InterPro" id="IPR036772">
    <property type="entry name" value="SRCR-like_dom_sf"/>
</dbReference>
<dbReference type="SUPFAM" id="SSF56436">
    <property type="entry name" value="C-type lectin-like"/>
    <property type="match status" value="2"/>
</dbReference>
<dbReference type="InterPro" id="IPR016187">
    <property type="entry name" value="CTDL_fold"/>
</dbReference>
<dbReference type="PROSITE" id="PS50041">
    <property type="entry name" value="C_TYPE_LECTIN_2"/>
    <property type="match status" value="2"/>
</dbReference>
<dbReference type="Gene3D" id="3.10.50.10">
    <property type="match status" value="1"/>
</dbReference>
<dbReference type="InterPro" id="IPR016186">
    <property type="entry name" value="C-type_lectin-like/link_sf"/>
</dbReference>
<evidence type="ECO:0000256" key="2">
    <source>
        <dbReference type="SAM" id="MobiDB-lite"/>
    </source>
</evidence>
<name>A0A835XZJ0_9CHLO</name>
<feature type="compositionally biased region" description="Pro residues" evidence="2">
    <location>
        <begin position="1481"/>
        <end position="1503"/>
    </location>
</feature>
<dbReference type="Proteomes" id="UP000612055">
    <property type="component" value="Unassembled WGS sequence"/>
</dbReference>
<proteinExistence type="predicted"/>
<dbReference type="InterPro" id="IPR001304">
    <property type="entry name" value="C-type_lectin-like"/>
</dbReference>
<feature type="domain" description="GH18" evidence="5">
    <location>
        <begin position="770"/>
        <end position="1113"/>
    </location>
</feature>
<dbReference type="InterPro" id="IPR011583">
    <property type="entry name" value="Chitinase_II/V-like_cat"/>
</dbReference>
<dbReference type="InterPro" id="IPR001223">
    <property type="entry name" value="Glyco_hydro18_cat"/>
</dbReference>
<gene>
    <name evidence="6" type="ORF">HYH03_011721</name>
</gene>
<feature type="region of interest" description="Disordered" evidence="2">
    <location>
        <begin position="1439"/>
        <end position="1507"/>
    </location>
</feature>
<comment type="caution">
    <text evidence="6">The sequence shown here is derived from an EMBL/GenBank/DDBJ whole genome shotgun (WGS) entry which is preliminary data.</text>
</comment>
<feature type="domain" description="SRCR" evidence="4">
    <location>
        <begin position="125"/>
        <end position="233"/>
    </location>
</feature>
<dbReference type="EMBL" id="JAEHOE010000069">
    <property type="protein sequence ID" value="KAG2489770.1"/>
    <property type="molecule type" value="Genomic_DNA"/>
</dbReference>
<dbReference type="Pfam" id="PF00530">
    <property type="entry name" value="SRCR"/>
    <property type="match status" value="3"/>
</dbReference>
<feature type="domain" description="C-type lectin" evidence="3">
    <location>
        <begin position="1146"/>
        <end position="1291"/>
    </location>
</feature>
<dbReference type="GO" id="GO:0008061">
    <property type="term" value="F:chitin binding"/>
    <property type="evidence" value="ECO:0007669"/>
    <property type="project" value="InterPro"/>
</dbReference>
<accession>A0A835XZJ0</accession>
<evidence type="ECO:0000313" key="7">
    <source>
        <dbReference type="Proteomes" id="UP000612055"/>
    </source>
</evidence>
<dbReference type="Gene3D" id="3.20.20.80">
    <property type="entry name" value="Glycosidases"/>
    <property type="match status" value="1"/>
</dbReference>
<dbReference type="PANTHER" id="PTHR22803">
    <property type="entry name" value="MANNOSE, PHOSPHOLIPASE, LECTIN RECEPTOR RELATED"/>
    <property type="match status" value="1"/>
</dbReference>
<dbReference type="PROSITE" id="PS51910">
    <property type="entry name" value="GH18_2"/>
    <property type="match status" value="1"/>
</dbReference>
<dbReference type="InterPro" id="IPR029070">
    <property type="entry name" value="Chitinase_insertion_sf"/>
</dbReference>
<dbReference type="Gene3D" id="3.10.100.10">
    <property type="entry name" value="Mannose-Binding Protein A, subunit A"/>
    <property type="match status" value="2"/>
</dbReference>
<dbReference type="SUPFAM" id="SSF69318">
    <property type="entry name" value="Integrin alpha N-terminal domain"/>
    <property type="match status" value="1"/>
</dbReference>
<dbReference type="Pfam" id="PF00704">
    <property type="entry name" value="Glyco_hydro_18"/>
    <property type="match status" value="1"/>
</dbReference>
<dbReference type="OrthoDB" id="418245at2759"/>
<dbReference type="SMART" id="SM00202">
    <property type="entry name" value="SR"/>
    <property type="match status" value="3"/>
</dbReference>
<feature type="compositionally biased region" description="Pro residues" evidence="2">
    <location>
        <begin position="1446"/>
        <end position="1472"/>
    </location>
</feature>
<dbReference type="SUPFAM" id="SSF51445">
    <property type="entry name" value="(Trans)glycosidases"/>
    <property type="match status" value="1"/>
</dbReference>
<dbReference type="CDD" id="cd00037">
    <property type="entry name" value="CLECT"/>
    <property type="match status" value="1"/>
</dbReference>
<dbReference type="InterPro" id="IPR028994">
    <property type="entry name" value="Integrin_alpha_N"/>
</dbReference>
<evidence type="ECO:0000259" key="3">
    <source>
        <dbReference type="PROSITE" id="PS50041"/>
    </source>
</evidence>
<keyword evidence="7" id="KW-1185">Reference proteome</keyword>
<dbReference type="GO" id="GO:0005975">
    <property type="term" value="P:carbohydrate metabolic process"/>
    <property type="evidence" value="ECO:0007669"/>
    <property type="project" value="InterPro"/>
</dbReference>
<dbReference type="SMART" id="SM00034">
    <property type="entry name" value="CLECT"/>
    <property type="match status" value="2"/>
</dbReference>
<feature type="domain" description="SRCR" evidence="4">
    <location>
        <begin position="239"/>
        <end position="343"/>
    </location>
</feature>
<evidence type="ECO:0000259" key="5">
    <source>
        <dbReference type="PROSITE" id="PS51910"/>
    </source>
</evidence>
<dbReference type="Pfam" id="PF00059">
    <property type="entry name" value="Lectin_C"/>
    <property type="match status" value="1"/>
</dbReference>
<evidence type="ECO:0000259" key="4">
    <source>
        <dbReference type="PROSITE" id="PS50287"/>
    </source>
</evidence>
<feature type="region of interest" description="Disordered" evidence="2">
    <location>
        <begin position="1800"/>
        <end position="1821"/>
    </location>
</feature>